<accession>A0A516SBS7</accession>
<name>A0A516SBS7_9NEIS</name>
<evidence type="ECO:0000313" key="1">
    <source>
        <dbReference type="EMBL" id="QDQ25600.1"/>
    </source>
</evidence>
<protein>
    <recommendedName>
        <fullName evidence="3">Secretion system X translation initiation factor</fullName>
    </recommendedName>
</protein>
<evidence type="ECO:0008006" key="3">
    <source>
        <dbReference type="Google" id="ProtNLM"/>
    </source>
</evidence>
<organism evidence="1 2">
    <name type="scientific">Chitinimonas arctica</name>
    <dbReference type="NCBI Taxonomy" id="2594795"/>
    <lineage>
        <taxon>Bacteria</taxon>
        <taxon>Pseudomonadati</taxon>
        <taxon>Pseudomonadota</taxon>
        <taxon>Betaproteobacteria</taxon>
        <taxon>Neisseriales</taxon>
        <taxon>Chitinibacteraceae</taxon>
        <taxon>Chitinimonas</taxon>
    </lineage>
</organism>
<dbReference type="RefSeq" id="WP_143856525.1">
    <property type="nucleotide sequence ID" value="NZ_CP041730.1"/>
</dbReference>
<dbReference type="AlphaFoldDB" id="A0A516SBS7"/>
<sequence>MTKRQLILLGLFCGAAYLAIWGNGNPAADAPAGRRAPDFSRPPAAKRTMAEPGRIAALIPRAQLMQPPQPGTNLFPVRPGATPPPPAQPVVLALVQAPVAPPLPFQFIGKKFEDGVWELYLDHAGQTLIVHRGDTLAGIYRVDEIQPANLLLTYLPLNTKQTLAIGQGEE</sequence>
<dbReference type="EMBL" id="CP041730">
    <property type="protein sequence ID" value="QDQ25600.1"/>
    <property type="molecule type" value="Genomic_DNA"/>
</dbReference>
<dbReference type="KEGG" id="cari:FNU76_04105"/>
<gene>
    <name evidence="1" type="ORF">FNU76_04105</name>
</gene>
<reference evidence="2" key="1">
    <citation type="submission" date="2019-07" db="EMBL/GenBank/DDBJ databases">
        <title>Chitinimonas sp. nov., isolated from Ny-Alesund, arctica soil.</title>
        <authorList>
            <person name="Xu Q."/>
            <person name="Peng F."/>
        </authorList>
    </citation>
    <scope>NUCLEOTIDE SEQUENCE [LARGE SCALE GENOMIC DNA]</scope>
    <source>
        <strain evidence="2">R3-44</strain>
    </source>
</reference>
<evidence type="ECO:0000313" key="2">
    <source>
        <dbReference type="Proteomes" id="UP000317550"/>
    </source>
</evidence>
<dbReference type="Proteomes" id="UP000317550">
    <property type="component" value="Chromosome"/>
</dbReference>
<keyword evidence="2" id="KW-1185">Reference proteome</keyword>
<dbReference type="OrthoDB" id="8564513at2"/>
<proteinExistence type="predicted"/>